<organism evidence="7 8">
    <name type="scientific">Centaurea solstitialis</name>
    <name type="common">yellow star-thistle</name>
    <dbReference type="NCBI Taxonomy" id="347529"/>
    <lineage>
        <taxon>Eukaryota</taxon>
        <taxon>Viridiplantae</taxon>
        <taxon>Streptophyta</taxon>
        <taxon>Embryophyta</taxon>
        <taxon>Tracheophyta</taxon>
        <taxon>Spermatophyta</taxon>
        <taxon>Magnoliopsida</taxon>
        <taxon>eudicotyledons</taxon>
        <taxon>Gunneridae</taxon>
        <taxon>Pentapetalae</taxon>
        <taxon>asterids</taxon>
        <taxon>campanulids</taxon>
        <taxon>Asterales</taxon>
        <taxon>Asteraceae</taxon>
        <taxon>Carduoideae</taxon>
        <taxon>Cardueae</taxon>
        <taxon>Centaureinae</taxon>
        <taxon>Centaurea</taxon>
    </lineage>
</organism>
<keyword evidence="4" id="KW-0804">Transcription</keyword>
<reference evidence="7" key="1">
    <citation type="submission" date="2023-03" db="EMBL/GenBank/DDBJ databases">
        <title>Chromosome-scale reference genome and RAD-based genetic map of yellow starthistle (Centaurea solstitialis) reveal putative structural variation and QTLs associated with invader traits.</title>
        <authorList>
            <person name="Reatini B."/>
            <person name="Cang F.A."/>
            <person name="Jiang Q."/>
            <person name="Mckibben M.T.W."/>
            <person name="Barker M.S."/>
            <person name="Rieseberg L.H."/>
            <person name="Dlugosch K.M."/>
        </authorList>
    </citation>
    <scope>NUCLEOTIDE SEQUENCE</scope>
    <source>
        <strain evidence="7">CAN-66</strain>
        <tissue evidence="7">Leaf</tissue>
    </source>
</reference>
<dbReference type="SUPFAM" id="SSF101936">
    <property type="entry name" value="DNA-binding pseudobarrel domain"/>
    <property type="match status" value="2"/>
</dbReference>
<dbReference type="GO" id="GO:0003677">
    <property type="term" value="F:DNA binding"/>
    <property type="evidence" value="ECO:0007669"/>
    <property type="project" value="UniProtKB-KW"/>
</dbReference>
<proteinExistence type="predicted"/>
<keyword evidence="5" id="KW-0539">Nucleus</keyword>
<keyword evidence="8" id="KW-1185">Reference proteome</keyword>
<protein>
    <recommendedName>
        <fullName evidence="6">TF-B3 domain-containing protein</fullName>
    </recommendedName>
</protein>
<gene>
    <name evidence="7" type="ORF">OSB04_000065</name>
</gene>
<dbReference type="Pfam" id="PF02362">
    <property type="entry name" value="B3"/>
    <property type="match status" value="2"/>
</dbReference>
<evidence type="ECO:0000256" key="3">
    <source>
        <dbReference type="ARBA" id="ARBA00023125"/>
    </source>
</evidence>
<dbReference type="InterPro" id="IPR015300">
    <property type="entry name" value="DNA-bd_pseudobarrel_sf"/>
</dbReference>
<sequence>MPSRRKPSNFYSVFLSGNVNKSSIRIPNRFIRGHRKKILLHDVVLVVSDHKVWRLCWMISGDGKLWLHKGWPEFACHYRIRYGCLLLFKHLGKSVFHVTIFDSSNCEINYASPSKPPKLKKEIDQYVTQMEGKILYFLLTHLDLGYVSRVSSLGNPGFSGQIMAGVDKDDKCPNKPVIREETNDDDLSENVHYSMTKAIKKSHIYKMPMKKSFGKAVGINGYHRLRLKNDDGKMWKVEVRKYAKEKILYVGWFHFRKDNKLKIGDLCEFNHVKDNLIHVRVLKKYDTYARFGRVYQRRR</sequence>
<accession>A0AA38TQ37</accession>
<dbReference type="EMBL" id="JARYMX010000001">
    <property type="protein sequence ID" value="KAJ9564099.1"/>
    <property type="molecule type" value="Genomic_DNA"/>
</dbReference>
<dbReference type="Gene3D" id="2.40.330.10">
    <property type="entry name" value="DNA-binding pseudobarrel domain"/>
    <property type="match status" value="2"/>
</dbReference>
<evidence type="ECO:0000256" key="1">
    <source>
        <dbReference type="ARBA" id="ARBA00004123"/>
    </source>
</evidence>
<keyword evidence="2" id="KW-0805">Transcription regulation</keyword>
<dbReference type="Proteomes" id="UP001172457">
    <property type="component" value="Chromosome 1"/>
</dbReference>
<keyword evidence="3" id="KW-0238">DNA-binding</keyword>
<dbReference type="CDD" id="cd10017">
    <property type="entry name" value="B3_DNA"/>
    <property type="match status" value="2"/>
</dbReference>
<name>A0AA38TQ37_9ASTR</name>
<comment type="caution">
    <text evidence="7">The sequence shown here is derived from an EMBL/GenBank/DDBJ whole genome shotgun (WGS) entry which is preliminary data.</text>
</comment>
<evidence type="ECO:0000256" key="2">
    <source>
        <dbReference type="ARBA" id="ARBA00023015"/>
    </source>
</evidence>
<dbReference type="GO" id="GO:0005634">
    <property type="term" value="C:nucleus"/>
    <property type="evidence" value="ECO:0007669"/>
    <property type="project" value="UniProtKB-SubCell"/>
</dbReference>
<evidence type="ECO:0000313" key="8">
    <source>
        <dbReference type="Proteomes" id="UP001172457"/>
    </source>
</evidence>
<dbReference type="SMART" id="SM01019">
    <property type="entry name" value="B3"/>
    <property type="match status" value="2"/>
</dbReference>
<dbReference type="PANTHER" id="PTHR31920">
    <property type="entry name" value="B3 DOMAIN-CONTAINING"/>
    <property type="match status" value="1"/>
</dbReference>
<dbReference type="PANTHER" id="PTHR31920:SF129">
    <property type="entry name" value="B3 DOMAIN-CONTAINING TRANSCRIPTION FACTOR VRN1-LIKE"/>
    <property type="match status" value="1"/>
</dbReference>
<dbReference type="InterPro" id="IPR003340">
    <property type="entry name" value="B3_DNA-bd"/>
</dbReference>
<feature type="domain" description="TF-B3" evidence="6">
    <location>
        <begin position="9"/>
        <end position="104"/>
    </location>
</feature>
<dbReference type="InterPro" id="IPR050655">
    <property type="entry name" value="Plant_B3_domain"/>
</dbReference>
<comment type="subcellular location">
    <subcellularLocation>
        <location evidence="1">Nucleus</location>
    </subcellularLocation>
</comment>
<evidence type="ECO:0000313" key="7">
    <source>
        <dbReference type="EMBL" id="KAJ9564099.1"/>
    </source>
</evidence>
<dbReference type="AlphaFoldDB" id="A0AA38TQ37"/>
<evidence type="ECO:0000256" key="5">
    <source>
        <dbReference type="ARBA" id="ARBA00023242"/>
    </source>
</evidence>
<evidence type="ECO:0000256" key="4">
    <source>
        <dbReference type="ARBA" id="ARBA00023163"/>
    </source>
</evidence>
<feature type="domain" description="TF-B3" evidence="6">
    <location>
        <begin position="192"/>
        <end position="285"/>
    </location>
</feature>
<evidence type="ECO:0000259" key="6">
    <source>
        <dbReference type="PROSITE" id="PS50863"/>
    </source>
</evidence>
<dbReference type="PROSITE" id="PS50863">
    <property type="entry name" value="B3"/>
    <property type="match status" value="2"/>
</dbReference>